<feature type="domain" description="PTC1-like winged helix-turn-helix" evidence="3">
    <location>
        <begin position="196"/>
        <end position="278"/>
    </location>
</feature>
<dbReference type="EMBL" id="JBBPBK010000001">
    <property type="protein sequence ID" value="KAK9291337.1"/>
    <property type="molecule type" value="Genomic_DNA"/>
</dbReference>
<evidence type="ECO:0000259" key="3">
    <source>
        <dbReference type="Pfam" id="PF25874"/>
    </source>
</evidence>
<feature type="compositionally biased region" description="Polar residues" evidence="2">
    <location>
        <begin position="582"/>
        <end position="605"/>
    </location>
</feature>
<feature type="region of interest" description="Disordered" evidence="2">
    <location>
        <begin position="101"/>
        <end position="185"/>
    </location>
</feature>
<protein>
    <recommendedName>
        <fullName evidence="3">PTC1-like winged helix-turn-helix domain-containing protein</fullName>
    </recommendedName>
</protein>
<dbReference type="AlphaFoldDB" id="A0AAP0X6F1"/>
<evidence type="ECO:0000256" key="2">
    <source>
        <dbReference type="SAM" id="MobiDB-lite"/>
    </source>
</evidence>
<reference evidence="4 5" key="1">
    <citation type="journal article" date="2024" name="Plant J.">
        <title>Genome sequences and population genomics reveal climatic adaptation and genomic divergence between two closely related sweetgum species.</title>
        <authorList>
            <person name="Xu W.Q."/>
            <person name="Ren C.Q."/>
            <person name="Zhang X.Y."/>
            <person name="Comes H.P."/>
            <person name="Liu X.H."/>
            <person name="Li Y.G."/>
            <person name="Kettle C.J."/>
            <person name="Jalonen R."/>
            <person name="Gaisberger H."/>
            <person name="Ma Y.Z."/>
            <person name="Qiu Y.X."/>
        </authorList>
    </citation>
    <scope>NUCLEOTIDE SEQUENCE [LARGE SCALE GENOMIC DNA]</scope>
    <source>
        <strain evidence="4">Hangzhou</strain>
    </source>
</reference>
<organism evidence="4 5">
    <name type="scientific">Liquidambar formosana</name>
    <name type="common">Formosan gum</name>
    <dbReference type="NCBI Taxonomy" id="63359"/>
    <lineage>
        <taxon>Eukaryota</taxon>
        <taxon>Viridiplantae</taxon>
        <taxon>Streptophyta</taxon>
        <taxon>Embryophyta</taxon>
        <taxon>Tracheophyta</taxon>
        <taxon>Spermatophyta</taxon>
        <taxon>Magnoliopsida</taxon>
        <taxon>eudicotyledons</taxon>
        <taxon>Gunneridae</taxon>
        <taxon>Pentapetalae</taxon>
        <taxon>Saxifragales</taxon>
        <taxon>Altingiaceae</taxon>
        <taxon>Liquidambar</taxon>
    </lineage>
</organism>
<keyword evidence="1" id="KW-0175">Coiled coil</keyword>
<name>A0AAP0X6F1_LIQFO</name>
<feature type="region of interest" description="Disordered" evidence="2">
    <location>
        <begin position="581"/>
        <end position="611"/>
    </location>
</feature>
<dbReference type="PANTHER" id="PTHR46740">
    <property type="entry name" value="PROTEIN DYAD"/>
    <property type="match status" value="1"/>
</dbReference>
<feature type="coiled-coil region" evidence="1">
    <location>
        <begin position="372"/>
        <end position="399"/>
    </location>
</feature>
<sequence length="704" mass="78654">METPGKANPPLDEKHVMGSKVAEELLFRRIPSQELEEQRNSWSFWVVPSVETRSITAPPSNTESRDVVSVKGKCWSAIKRKGMVQWGTRRQVRFIGWHSEDNPSINVEENKERDKEEGNEEEEEGEEEAEDEEEEEEDEDEKDKEEGDEEAVRKTNRKRKRQSSSRKKRAKKAKREKEMKSSGFNNRKVFKNSIDRWSAERYKMAEENMLKILKAKGAVYGNPVLRPELRQEARKQIGDTGLLDHLLKHMAGKVAPGGAERFQRRHNAEGAMEYWIESADLIDVRKAAGVQDPYWTPPPGWKLGDNPAQDPICAMELKQLKEEMATMKRDMEELVSRKQEEKQTILTIPNSSVTNQKIDHIDGSFLTQKAIYKELQKRKAKIEEQLLQIAQSLSGMEDEVEKLRFVVDEPKSSESGALLIGSTTIPGAETEEERGKEDKGKEVVVVKVDDDEKEENKEQQVTTTAAEAMALKAEEKAAKIQRLKSGFRICKPQGTFLWPNMATMSSPQVLVQLDDLLVVPTPPSVSSSTITTTTTTSTAAAAAAAVEALPHFILSPHPHHGNGTQPPSPVKPFAQRRAVTVTRASPETGSDRGSNITGHRSNTGTPIDLNDVPKNSHNDNGFGATLPTSISTYQRRQHHSVTSTSGILRLVQSKSEVEMSRWEEGETKGLIRYCEQQQRGCSSASSWLALASPNSSLGNAAESG</sequence>
<dbReference type="Pfam" id="PF25874">
    <property type="entry name" value="WHD_plant_repro"/>
    <property type="match status" value="1"/>
</dbReference>
<evidence type="ECO:0000313" key="5">
    <source>
        <dbReference type="Proteomes" id="UP001415857"/>
    </source>
</evidence>
<dbReference type="Proteomes" id="UP001415857">
    <property type="component" value="Unassembled WGS sequence"/>
</dbReference>
<dbReference type="GO" id="GO:0051177">
    <property type="term" value="P:meiotic sister chromatid cohesion"/>
    <property type="evidence" value="ECO:0007669"/>
    <property type="project" value="InterPro"/>
</dbReference>
<feature type="compositionally biased region" description="Basic residues" evidence="2">
    <location>
        <begin position="154"/>
        <end position="174"/>
    </location>
</feature>
<keyword evidence="5" id="KW-1185">Reference proteome</keyword>
<feature type="compositionally biased region" description="Acidic residues" evidence="2">
    <location>
        <begin position="117"/>
        <end position="149"/>
    </location>
</feature>
<dbReference type="InterPro" id="IPR044221">
    <property type="entry name" value="DYAD/AMEIOTIC1"/>
</dbReference>
<accession>A0AAP0X6F1</accession>
<gene>
    <name evidence="4" type="ORF">L1049_019282</name>
</gene>
<feature type="coiled-coil region" evidence="1">
    <location>
        <begin position="317"/>
        <end position="344"/>
    </location>
</feature>
<proteinExistence type="predicted"/>
<evidence type="ECO:0000256" key="1">
    <source>
        <dbReference type="SAM" id="Coils"/>
    </source>
</evidence>
<dbReference type="PANTHER" id="PTHR46740:SF2">
    <property type="entry name" value="PROTEIN DYAD"/>
    <property type="match status" value="1"/>
</dbReference>
<dbReference type="GO" id="GO:0007131">
    <property type="term" value="P:reciprocal meiotic recombination"/>
    <property type="evidence" value="ECO:0007669"/>
    <property type="project" value="InterPro"/>
</dbReference>
<dbReference type="InterPro" id="IPR059080">
    <property type="entry name" value="WHD_PTC1"/>
</dbReference>
<comment type="caution">
    <text evidence="4">The sequence shown here is derived from an EMBL/GenBank/DDBJ whole genome shotgun (WGS) entry which is preliminary data.</text>
</comment>
<evidence type="ECO:0000313" key="4">
    <source>
        <dbReference type="EMBL" id="KAK9291337.1"/>
    </source>
</evidence>